<evidence type="ECO:0000259" key="2">
    <source>
        <dbReference type="PROSITE" id="PS50977"/>
    </source>
</evidence>
<sequence length="203" mass="22167">MSRTDRQPRQRLAPEERRDAITAAAATAFAAHPYDEVALATIAAAAGASEALVYRYFDGKADLYATVVRLAIDRLVARQAEALAALPAGVSARDRVRTSLLVCLDHVREQPTAWAAHLLALGAEPEPAARIRRDARRDDVDRLRDLLLPDQGARHEYALWGFFGFLDAACLHWVATGCPEDDRWSLIDAALGALEGALGDWGR</sequence>
<dbReference type="PANTHER" id="PTHR30055">
    <property type="entry name" value="HTH-TYPE TRANSCRIPTIONAL REGULATOR RUTR"/>
    <property type="match status" value="1"/>
</dbReference>
<dbReference type="Gene3D" id="1.10.357.10">
    <property type="entry name" value="Tetracycline Repressor, domain 2"/>
    <property type="match status" value="1"/>
</dbReference>
<dbReference type="GO" id="GO:0000976">
    <property type="term" value="F:transcription cis-regulatory region binding"/>
    <property type="evidence" value="ECO:0007669"/>
    <property type="project" value="TreeGrafter"/>
</dbReference>
<feature type="domain" description="HTH tetR-type" evidence="2">
    <location>
        <begin position="15"/>
        <end position="75"/>
    </location>
</feature>
<dbReference type="Pfam" id="PF00440">
    <property type="entry name" value="TetR_N"/>
    <property type="match status" value="1"/>
</dbReference>
<dbReference type="PRINTS" id="PR00455">
    <property type="entry name" value="HTHTETR"/>
</dbReference>
<protein>
    <submittedName>
        <fullName evidence="3">HTH-type transcriptional regulator BetI</fullName>
    </submittedName>
</protein>
<name>A0A1J5RE14_9ZZZZ</name>
<evidence type="ECO:0000256" key="1">
    <source>
        <dbReference type="ARBA" id="ARBA00023125"/>
    </source>
</evidence>
<dbReference type="GO" id="GO:0003700">
    <property type="term" value="F:DNA-binding transcription factor activity"/>
    <property type="evidence" value="ECO:0007669"/>
    <property type="project" value="TreeGrafter"/>
</dbReference>
<dbReference type="EMBL" id="MLJW01000482">
    <property type="protein sequence ID" value="OIQ86397.1"/>
    <property type="molecule type" value="Genomic_DNA"/>
</dbReference>
<dbReference type="SUPFAM" id="SSF46689">
    <property type="entry name" value="Homeodomain-like"/>
    <property type="match status" value="1"/>
</dbReference>
<reference evidence="3" key="1">
    <citation type="submission" date="2016-10" db="EMBL/GenBank/DDBJ databases">
        <title>Sequence of Gallionella enrichment culture.</title>
        <authorList>
            <person name="Poehlein A."/>
            <person name="Muehling M."/>
            <person name="Daniel R."/>
        </authorList>
    </citation>
    <scope>NUCLEOTIDE SEQUENCE</scope>
</reference>
<dbReference type="PROSITE" id="PS50977">
    <property type="entry name" value="HTH_TETR_2"/>
    <property type="match status" value="1"/>
</dbReference>
<gene>
    <name evidence="3" type="primary">betI_4</name>
    <name evidence="3" type="ORF">GALL_317540</name>
</gene>
<dbReference type="AlphaFoldDB" id="A0A1J5RE14"/>
<proteinExistence type="predicted"/>
<organism evidence="3">
    <name type="scientific">mine drainage metagenome</name>
    <dbReference type="NCBI Taxonomy" id="410659"/>
    <lineage>
        <taxon>unclassified sequences</taxon>
        <taxon>metagenomes</taxon>
        <taxon>ecological metagenomes</taxon>
    </lineage>
</organism>
<dbReference type="InterPro" id="IPR001647">
    <property type="entry name" value="HTH_TetR"/>
</dbReference>
<dbReference type="InterPro" id="IPR050109">
    <property type="entry name" value="HTH-type_TetR-like_transc_reg"/>
</dbReference>
<dbReference type="InterPro" id="IPR009057">
    <property type="entry name" value="Homeodomain-like_sf"/>
</dbReference>
<evidence type="ECO:0000313" key="3">
    <source>
        <dbReference type="EMBL" id="OIQ86397.1"/>
    </source>
</evidence>
<comment type="caution">
    <text evidence="3">The sequence shown here is derived from an EMBL/GenBank/DDBJ whole genome shotgun (WGS) entry which is preliminary data.</text>
</comment>
<keyword evidence="1" id="KW-0238">DNA-binding</keyword>
<dbReference type="PANTHER" id="PTHR30055:SF174">
    <property type="entry name" value="TRANSCRIPTIONAL REGULATORY PROTEIN (PROBABLY TETR-FAMILY)-RELATED"/>
    <property type="match status" value="1"/>
</dbReference>
<accession>A0A1J5RE14</accession>